<dbReference type="EC" id="1.14.15.45" evidence="11"/>
<evidence type="ECO:0000313" key="14">
    <source>
        <dbReference type="Proteomes" id="UP000095009"/>
    </source>
</evidence>
<dbReference type="GO" id="GO:0016712">
    <property type="term" value="F:oxidoreductase activity, acting on paired donors, with incorporation or reduction of molecular oxygen, reduced flavin or flavoprotein as one donor, and incorporation of one atom of oxygen"/>
    <property type="evidence" value="ECO:0007669"/>
    <property type="project" value="UniProtKB-UniRule"/>
</dbReference>
<gene>
    <name evidence="11" type="primary">COQ6</name>
    <name evidence="13" type="ORF">NADFUDRAFT_82238</name>
</gene>
<dbReference type="GO" id="GO:0120538">
    <property type="term" value="F:2-methoxy-6-polyprenolphenol 4-hydroxylase activity"/>
    <property type="evidence" value="ECO:0007669"/>
    <property type="project" value="UniProtKB-EC"/>
</dbReference>
<comment type="subunit">
    <text evidence="11">Component of a multi-subunit COQ enzyme complex, composed of at least COQ3, COQ4, COQ5, COQ6, COQ7 and COQ9.</text>
</comment>
<evidence type="ECO:0000259" key="12">
    <source>
        <dbReference type="Pfam" id="PF01494"/>
    </source>
</evidence>
<dbReference type="PANTHER" id="PTHR43876">
    <property type="entry name" value="UBIQUINONE BIOSYNTHESIS MONOOXYGENASE COQ6, MITOCHONDRIAL"/>
    <property type="match status" value="1"/>
</dbReference>
<dbReference type="InterPro" id="IPR010971">
    <property type="entry name" value="UbiH/COQ6"/>
</dbReference>
<dbReference type="GO" id="GO:0071949">
    <property type="term" value="F:FAD binding"/>
    <property type="evidence" value="ECO:0007669"/>
    <property type="project" value="InterPro"/>
</dbReference>
<dbReference type="AlphaFoldDB" id="A0A1E3PM86"/>
<dbReference type="OrthoDB" id="683240at2759"/>
<comment type="catalytic activity">
    <reaction evidence="11">
        <text>a 2-methoxy-6-(all-trans-polyprenyl)phenol + 2 reduced [2Fe-2S]-[ferredoxin] + O2 + 2 H(+) = a 2-methoxy-6-(all-trans-polyprenyl)benzene-1,4-diol + 2 oxidized [2Fe-2S]-[ferredoxin] + H2O</text>
        <dbReference type="Rhea" id="RHEA:81183"/>
        <dbReference type="Rhea" id="RHEA-COMP:9551"/>
        <dbReference type="Rhea" id="RHEA-COMP:10000"/>
        <dbReference type="Rhea" id="RHEA-COMP:10001"/>
        <dbReference type="Rhea" id="RHEA-COMP:10858"/>
        <dbReference type="ChEBI" id="CHEBI:15377"/>
        <dbReference type="ChEBI" id="CHEBI:15378"/>
        <dbReference type="ChEBI" id="CHEBI:15379"/>
        <dbReference type="ChEBI" id="CHEBI:33737"/>
        <dbReference type="ChEBI" id="CHEBI:33738"/>
        <dbReference type="ChEBI" id="CHEBI:62731"/>
        <dbReference type="ChEBI" id="CHEBI:84166"/>
        <dbReference type="EC" id="1.14.15.46"/>
    </reaction>
</comment>
<dbReference type="InterPro" id="IPR000689">
    <property type="entry name" value="UbQ_mOase_COQ6"/>
</dbReference>
<sequence length="496" mass="55261">MLSRRLSTLAAFSAKSRLSSTTNVALMGLRSQSARLFSTQQEPSNVEQVNDIVIIGGGPAGLTMALALKNSPLTQSMKISLIEGGDLDKIRSWSPPDNFYENRVVSLTPSSVKFLQSIGAWDEFSHDRIQSYDEMKVWDGLSDAQLEFNPAILGENTDIAYMVEVFNIQHSLLKRIDKLNESLGKNKLEIIQKSRVKSITQGENNESVGQSEWPIVHLDNGKSIKTRLLVGCDGANSPVRTFAGIESRGWDYNRQGLVATLKLEWEDFRNIAWQRFLPTGPIAMLPLPNGFASLVWSTTPELAEHLKSLSSKDFVAMVNAAFRLKDVDLRYMYTMKEGLTEELEWRRQHTIIENEDNSIPLMAVDVLDRSRASFPLKLKHADTYVSERVALVGDAAHTTHPLAGQGLNMGQADVKSLVNALETAVKRGSDIGSSLSLEPYFSERYLPNHLLLGVVDKLHKIYSWRSPVIVAGRSIGLNLVNKFDLVKKFLMSQASK</sequence>
<keyword evidence="14" id="KW-1185">Reference proteome</keyword>
<protein>
    <recommendedName>
        <fullName evidence="11">Ubiquinone biosynthesis monooxygenase COQ6, mitochondrial</fullName>
        <ecNumber evidence="11">1.14.15.45</ecNumber>
    </recommendedName>
    <alternativeName>
        <fullName evidence="11">2-methoxy-6-polyprenolphenol 4-hydroxylase</fullName>
        <ecNumber evidence="11">1.14.15.46</ecNumber>
    </alternativeName>
</protein>
<evidence type="ECO:0000256" key="11">
    <source>
        <dbReference type="HAMAP-Rule" id="MF_03193"/>
    </source>
</evidence>
<dbReference type="STRING" id="857566.A0A1E3PM86"/>
<dbReference type="NCBIfam" id="TIGR01989">
    <property type="entry name" value="COQ6"/>
    <property type="match status" value="1"/>
</dbReference>
<dbReference type="PROSITE" id="PS01304">
    <property type="entry name" value="UBIH"/>
    <property type="match status" value="1"/>
</dbReference>
<comment type="catalytic activity">
    <reaction evidence="11">
        <text>a 4-hydroxy-3-(all-trans-polyprenyl)benzoate + 2 reduced [2Fe-2S]-[ferredoxin] + O2 + 2 H(+) = a 3,4-dihydroxy-5-(all-trans-polyprenyl)benzoate + 2 oxidized [2Fe-2S]-[ferredoxin] + H2O</text>
        <dbReference type="Rhea" id="RHEA:81195"/>
        <dbReference type="Rhea" id="RHEA-COMP:9514"/>
        <dbReference type="Rhea" id="RHEA-COMP:10000"/>
        <dbReference type="Rhea" id="RHEA-COMP:10001"/>
        <dbReference type="Rhea" id="RHEA-COMP:10930"/>
        <dbReference type="ChEBI" id="CHEBI:15377"/>
        <dbReference type="ChEBI" id="CHEBI:15378"/>
        <dbReference type="ChEBI" id="CHEBI:15379"/>
        <dbReference type="ChEBI" id="CHEBI:33737"/>
        <dbReference type="ChEBI" id="CHEBI:33738"/>
        <dbReference type="ChEBI" id="CHEBI:64694"/>
        <dbReference type="ChEBI" id="CHEBI:78396"/>
        <dbReference type="EC" id="1.14.15.45"/>
    </reaction>
</comment>
<dbReference type="SUPFAM" id="SSF51905">
    <property type="entry name" value="FAD/NAD(P)-binding domain"/>
    <property type="match status" value="1"/>
</dbReference>
<dbReference type="InterPro" id="IPR051205">
    <property type="entry name" value="UbiH/COQ6_monooxygenase"/>
</dbReference>
<comment type="subcellular location">
    <subcellularLocation>
        <location evidence="11">Mitochondrion inner membrane</location>
        <topology evidence="11">Peripheral membrane protein</topology>
        <orientation evidence="11">Matrix side</orientation>
    </subcellularLocation>
</comment>
<accession>A0A1E3PM86</accession>
<evidence type="ECO:0000256" key="7">
    <source>
        <dbReference type="ARBA" id="ARBA00023002"/>
    </source>
</evidence>
<evidence type="ECO:0000256" key="10">
    <source>
        <dbReference type="ARBA" id="ARBA00023136"/>
    </source>
</evidence>
<dbReference type="EC" id="1.14.15.46" evidence="11"/>
<dbReference type="PRINTS" id="PR00420">
    <property type="entry name" value="RNGMNOXGNASE"/>
</dbReference>
<evidence type="ECO:0000256" key="5">
    <source>
        <dbReference type="ARBA" id="ARBA00022792"/>
    </source>
</evidence>
<keyword evidence="10 11" id="KW-0472">Membrane</keyword>
<dbReference type="HAMAP" id="MF_03193">
    <property type="entry name" value="COQ6_monooxygenase"/>
    <property type="match status" value="1"/>
</dbReference>
<keyword evidence="4 11" id="KW-0831">Ubiquinone biosynthesis</keyword>
<comment type="cofactor">
    <cofactor evidence="1 11">
        <name>FAD</name>
        <dbReference type="ChEBI" id="CHEBI:57692"/>
    </cofactor>
</comment>
<evidence type="ECO:0000256" key="3">
    <source>
        <dbReference type="ARBA" id="ARBA00022630"/>
    </source>
</evidence>
<dbReference type="GO" id="GO:0106364">
    <property type="term" value="F:4-hydroxy-3-all-trans-polyprenylbenzoate oxygenase activity"/>
    <property type="evidence" value="ECO:0007669"/>
    <property type="project" value="UniProtKB-EC"/>
</dbReference>
<organism evidence="13 14">
    <name type="scientific">Nadsonia fulvescens var. elongata DSM 6958</name>
    <dbReference type="NCBI Taxonomy" id="857566"/>
    <lineage>
        <taxon>Eukaryota</taxon>
        <taxon>Fungi</taxon>
        <taxon>Dikarya</taxon>
        <taxon>Ascomycota</taxon>
        <taxon>Saccharomycotina</taxon>
        <taxon>Dipodascomycetes</taxon>
        <taxon>Dipodascales</taxon>
        <taxon>Dipodascales incertae sedis</taxon>
        <taxon>Nadsonia</taxon>
    </lineage>
</organism>
<dbReference type="PANTHER" id="PTHR43876:SF7">
    <property type="entry name" value="UBIQUINONE BIOSYNTHESIS MONOOXYGENASE COQ6, MITOCHONDRIAL"/>
    <property type="match status" value="1"/>
</dbReference>
<keyword evidence="7 11" id="KW-0560">Oxidoreductase</keyword>
<dbReference type="GO" id="GO:0031314">
    <property type="term" value="C:extrinsic component of mitochondrial inner membrane"/>
    <property type="evidence" value="ECO:0007669"/>
    <property type="project" value="UniProtKB-UniRule"/>
</dbReference>
<feature type="domain" description="FAD-binding" evidence="12">
    <location>
        <begin position="51"/>
        <end position="426"/>
    </location>
</feature>
<dbReference type="EMBL" id="KV454408">
    <property type="protein sequence ID" value="ODQ66410.1"/>
    <property type="molecule type" value="Genomic_DNA"/>
</dbReference>
<keyword evidence="3 11" id="KW-0285">Flavoprotein</keyword>
<dbReference type="Gene3D" id="3.50.50.60">
    <property type="entry name" value="FAD/NAD(P)-binding domain"/>
    <property type="match status" value="2"/>
</dbReference>
<comment type="similarity">
    <text evidence="2 11">Belongs to the UbiH/COQ6 family.</text>
</comment>
<dbReference type="Pfam" id="PF01494">
    <property type="entry name" value="FAD_binding_3"/>
    <property type="match status" value="1"/>
</dbReference>
<keyword evidence="5 11" id="KW-0999">Mitochondrion inner membrane</keyword>
<dbReference type="FunFam" id="3.50.50.60:FF:000021">
    <property type="entry name" value="Ubiquinone biosynthesis monooxygenase COQ6"/>
    <property type="match status" value="1"/>
</dbReference>
<evidence type="ECO:0000256" key="4">
    <source>
        <dbReference type="ARBA" id="ARBA00022688"/>
    </source>
</evidence>
<comment type="pathway">
    <text evidence="11">Cofactor biosynthesis; ubiquinone biosynthesis.</text>
</comment>
<keyword evidence="9 11" id="KW-0496">Mitochondrion</keyword>
<dbReference type="UniPathway" id="UPA00232"/>
<dbReference type="InterPro" id="IPR002938">
    <property type="entry name" value="FAD-bd"/>
</dbReference>
<dbReference type="NCBIfam" id="TIGR01988">
    <property type="entry name" value="Ubi-OHases"/>
    <property type="match status" value="1"/>
</dbReference>
<evidence type="ECO:0000313" key="13">
    <source>
        <dbReference type="EMBL" id="ODQ66410.1"/>
    </source>
</evidence>
<keyword evidence="13" id="KW-0830">Ubiquinone</keyword>
<comment type="function">
    <text evidence="11">FAD-dependent monooxygenase required for two non-consecutive steps during ubiquinone biosynthesis. Required for the C5-ring hydroxylation during ubiquinone biosynthesis by catalyzing the hydroxylation of 4-hydroxy-3-(all-trans-polyprenyl)benzoic acid to 3,4-dihydroxy-5-(all-trans-polyprenyl)benzoic acid. Also acts downstream of coq4, for the C1-hydroxylation during ubiquinone biosynthesis by catalyzing the hydroxylation of 2-methoxy-6-(all-trans-polyprenyl)phenol to 2-methoxy-6-(all-trans-polyprenyl)benzene-1,4-diol. The electrons required for the hydroxylation reaction are funneled indirectly to coq6 from NADPH via a ferredoxin/ferredoxin reductase system.</text>
</comment>
<evidence type="ECO:0000256" key="9">
    <source>
        <dbReference type="ARBA" id="ARBA00023128"/>
    </source>
</evidence>
<keyword evidence="6 11" id="KW-0274">FAD</keyword>
<dbReference type="Proteomes" id="UP000095009">
    <property type="component" value="Unassembled WGS sequence"/>
</dbReference>
<dbReference type="InterPro" id="IPR018168">
    <property type="entry name" value="Ubi_Hdrlase_CS"/>
</dbReference>
<evidence type="ECO:0000256" key="8">
    <source>
        <dbReference type="ARBA" id="ARBA00023033"/>
    </source>
</evidence>
<proteinExistence type="inferred from homology"/>
<evidence type="ECO:0000256" key="2">
    <source>
        <dbReference type="ARBA" id="ARBA00005349"/>
    </source>
</evidence>
<name>A0A1E3PM86_9ASCO</name>
<keyword evidence="8 11" id="KW-0503">Monooxygenase</keyword>
<evidence type="ECO:0000256" key="1">
    <source>
        <dbReference type="ARBA" id="ARBA00001974"/>
    </source>
</evidence>
<evidence type="ECO:0000256" key="6">
    <source>
        <dbReference type="ARBA" id="ARBA00022827"/>
    </source>
</evidence>
<dbReference type="InterPro" id="IPR036188">
    <property type="entry name" value="FAD/NAD-bd_sf"/>
</dbReference>
<reference evidence="13 14" key="1">
    <citation type="journal article" date="2016" name="Proc. Natl. Acad. Sci. U.S.A.">
        <title>Comparative genomics of biotechnologically important yeasts.</title>
        <authorList>
            <person name="Riley R."/>
            <person name="Haridas S."/>
            <person name="Wolfe K.H."/>
            <person name="Lopes M.R."/>
            <person name="Hittinger C.T."/>
            <person name="Goeker M."/>
            <person name="Salamov A.A."/>
            <person name="Wisecaver J.H."/>
            <person name="Long T.M."/>
            <person name="Calvey C.H."/>
            <person name="Aerts A.L."/>
            <person name="Barry K.W."/>
            <person name="Choi C."/>
            <person name="Clum A."/>
            <person name="Coughlan A.Y."/>
            <person name="Deshpande S."/>
            <person name="Douglass A.P."/>
            <person name="Hanson S.J."/>
            <person name="Klenk H.-P."/>
            <person name="LaButti K.M."/>
            <person name="Lapidus A."/>
            <person name="Lindquist E.A."/>
            <person name="Lipzen A.M."/>
            <person name="Meier-Kolthoff J.P."/>
            <person name="Ohm R.A."/>
            <person name="Otillar R.P."/>
            <person name="Pangilinan J.L."/>
            <person name="Peng Y."/>
            <person name="Rokas A."/>
            <person name="Rosa C.A."/>
            <person name="Scheuner C."/>
            <person name="Sibirny A.A."/>
            <person name="Slot J.C."/>
            <person name="Stielow J.B."/>
            <person name="Sun H."/>
            <person name="Kurtzman C.P."/>
            <person name="Blackwell M."/>
            <person name="Grigoriev I.V."/>
            <person name="Jeffries T.W."/>
        </authorList>
    </citation>
    <scope>NUCLEOTIDE SEQUENCE [LARGE SCALE GENOMIC DNA]</scope>
    <source>
        <strain evidence="13 14">DSM 6958</strain>
    </source>
</reference>